<evidence type="ECO:0000256" key="2">
    <source>
        <dbReference type="ARBA" id="ARBA00007072"/>
    </source>
</evidence>
<dbReference type="InterPro" id="IPR008928">
    <property type="entry name" value="6-hairpin_glycosidase_sf"/>
</dbReference>
<dbReference type="AlphaFoldDB" id="A0A8T0J4S0"/>
<reference evidence="11" key="1">
    <citation type="submission" date="2020-06" db="EMBL/GenBank/DDBJ databases">
        <title>WGS assembly of Ceratodon purpureus strain R40.</title>
        <authorList>
            <person name="Carey S.B."/>
            <person name="Jenkins J."/>
            <person name="Shu S."/>
            <person name="Lovell J.T."/>
            <person name="Sreedasyam A."/>
            <person name="Maumus F."/>
            <person name="Tiley G.P."/>
            <person name="Fernandez-Pozo N."/>
            <person name="Barry K."/>
            <person name="Chen C."/>
            <person name="Wang M."/>
            <person name="Lipzen A."/>
            <person name="Daum C."/>
            <person name="Saski C.A."/>
            <person name="Payton A.C."/>
            <person name="Mcbreen J.C."/>
            <person name="Conrad R.E."/>
            <person name="Kollar L.M."/>
            <person name="Olsson S."/>
            <person name="Huttunen S."/>
            <person name="Landis J.B."/>
            <person name="Wickett N.J."/>
            <person name="Johnson M.G."/>
            <person name="Rensing S.A."/>
            <person name="Grimwood J."/>
            <person name="Schmutz J."/>
            <person name="Mcdaniel S.F."/>
        </authorList>
    </citation>
    <scope>NUCLEOTIDE SEQUENCE</scope>
    <source>
        <strain evidence="11">R40</strain>
    </source>
</reference>
<name>A0A8T0J4S0_CERPU</name>
<dbReference type="Gene3D" id="1.50.10.10">
    <property type="match status" value="1"/>
</dbReference>
<feature type="domain" description="Glycoside hydrolase family 9" evidence="9">
    <location>
        <begin position="15"/>
        <end position="121"/>
    </location>
</feature>
<accession>A0A8T0J4S0</accession>
<protein>
    <recommendedName>
        <fullName evidence="3">cellulase</fullName>
        <ecNumber evidence="3">3.2.1.4</ecNumber>
    </recommendedName>
</protein>
<evidence type="ECO:0000256" key="6">
    <source>
        <dbReference type="ARBA" id="ARBA00023277"/>
    </source>
</evidence>
<keyword evidence="6" id="KW-0119">Carbohydrate metabolism</keyword>
<dbReference type="PANTHER" id="PTHR22298">
    <property type="entry name" value="ENDO-1,4-BETA-GLUCANASE"/>
    <property type="match status" value="1"/>
</dbReference>
<evidence type="ECO:0000256" key="5">
    <source>
        <dbReference type="ARBA" id="ARBA00023001"/>
    </source>
</evidence>
<evidence type="ECO:0000256" key="8">
    <source>
        <dbReference type="ARBA" id="ARBA00023326"/>
    </source>
</evidence>
<dbReference type="Proteomes" id="UP000822688">
    <property type="component" value="Chromosome 7"/>
</dbReference>
<dbReference type="Pfam" id="PF00759">
    <property type="entry name" value="Glyco_hydro_9"/>
    <property type="match status" value="1"/>
</dbReference>
<dbReference type="SUPFAM" id="SSF48208">
    <property type="entry name" value="Six-hairpin glycosidases"/>
    <property type="match status" value="1"/>
</dbReference>
<gene>
    <name evidence="11" type="ORF">KC19_1G134800</name>
    <name evidence="10" type="ORF">KC19_7G120300</name>
</gene>
<evidence type="ECO:0000256" key="3">
    <source>
        <dbReference type="ARBA" id="ARBA00012601"/>
    </source>
</evidence>
<keyword evidence="12" id="KW-1185">Reference proteome</keyword>
<sequence length="123" mass="13791">MLIIVAGKGLRIWKAPRTTYKVDAKNPGSDVAAETAAAFAAASIAFRRVDTEYSNKLLRSARRIFDFADQYRGKYSDSLAAAVCPFYCSYSGFNDEILWGAAWLYKAPKMDRYLQFLTNNAKP</sequence>
<dbReference type="InterPro" id="IPR001701">
    <property type="entry name" value="Glyco_hydro_9"/>
</dbReference>
<dbReference type="Proteomes" id="UP000822688">
    <property type="component" value="Chromosome 1"/>
</dbReference>
<keyword evidence="8" id="KW-0624">Polysaccharide degradation</keyword>
<keyword evidence="5" id="KW-0136">Cellulose degradation</keyword>
<proteinExistence type="inferred from homology"/>
<comment type="caution">
    <text evidence="11">The sequence shown here is derived from an EMBL/GenBank/DDBJ whole genome shotgun (WGS) entry which is preliminary data.</text>
</comment>
<dbReference type="EMBL" id="CM026421">
    <property type="protein sequence ID" value="KAG0590910.1"/>
    <property type="molecule type" value="Genomic_DNA"/>
</dbReference>
<comment type="catalytic activity">
    <reaction evidence="1">
        <text>Endohydrolysis of (1-&gt;4)-beta-D-glucosidic linkages in cellulose, lichenin and cereal beta-D-glucans.</text>
        <dbReference type="EC" id="3.2.1.4"/>
    </reaction>
</comment>
<evidence type="ECO:0000313" key="11">
    <source>
        <dbReference type="EMBL" id="KAG0590910.1"/>
    </source>
</evidence>
<dbReference type="InterPro" id="IPR012341">
    <property type="entry name" value="6hp_glycosidase-like_sf"/>
</dbReference>
<dbReference type="GO" id="GO:0030245">
    <property type="term" value="P:cellulose catabolic process"/>
    <property type="evidence" value="ECO:0007669"/>
    <property type="project" value="UniProtKB-KW"/>
</dbReference>
<keyword evidence="4" id="KW-0378">Hydrolase</keyword>
<dbReference type="EC" id="3.2.1.4" evidence="3"/>
<evidence type="ECO:0000256" key="7">
    <source>
        <dbReference type="ARBA" id="ARBA00023295"/>
    </source>
</evidence>
<evidence type="ECO:0000259" key="9">
    <source>
        <dbReference type="Pfam" id="PF00759"/>
    </source>
</evidence>
<evidence type="ECO:0000313" key="12">
    <source>
        <dbReference type="Proteomes" id="UP000822688"/>
    </source>
</evidence>
<keyword evidence="7" id="KW-0326">Glycosidase</keyword>
<evidence type="ECO:0000256" key="1">
    <source>
        <dbReference type="ARBA" id="ARBA00000966"/>
    </source>
</evidence>
<dbReference type="GO" id="GO:0008810">
    <property type="term" value="F:cellulase activity"/>
    <property type="evidence" value="ECO:0007669"/>
    <property type="project" value="UniProtKB-EC"/>
</dbReference>
<dbReference type="EMBL" id="CM026428">
    <property type="protein sequence ID" value="KAG0567236.1"/>
    <property type="molecule type" value="Genomic_DNA"/>
</dbReference>
<evidence type="ECO:0000313" key="10">
    <source>
        <dbReference type="EMBL" id="KAG0567236.1"/>
    </source>
</evidence>
<evidence type="ECO:0000256" key="4">
    <source>
        <dbReference type="ARBA" id="ARBA00022801"/>
    </source>
</evidence>
<comment type="similarity">
    <text evidence="2">Belongs to the glycosyl hydrolase 9 (cellulase E) family.</text>
</comment>
<organism evidence="11 12">
    <name type="scientific">Ceratodon purpureus</name>
    <name type="common">Fire moss</name>
    <name type="synonym">Dicranum purpureum</name>
    <dbReference type="NCBI Taxonomy" id="3225"/>
    <lineage>
        <taxon>Eukaryota</taxon>
        <taxon>Viridiplantae</taxon>
        <taxon>Streptophyta</taxon>
        <taxon>Embryophyta</taxon>
        <taxon>Bryophyta</taxon>
        <taxon>Bryophytina</taxon>
        <taxon>Bryopsida</taxon>
        <taxon>Dicranidae</taxon>
        <taxon>Pseudoditrichales</taxon>
        <taxon>Ditrichaceae</taxon>
        <taxon>Ceratodon</taxon>
    </lineage>
</organism>